<dbReference type="Proteomes" id="UP001265746">
    <property type="component" value="Unassembled WGS sequence"/>
</dbReference>
<organism evidence="2 3">
    <name type="scientific">Phomopsis amygdali</name>
    <name type="common">Fusicoccum amygdali</name>
    <dbReference type="NCBI Taxonomy" id="1214568"/>
    <lineage>
        <taxon>Eukaryota</taxon>
        <taxon>Fungi</taxon>
        <taxon>Dikarya</taxon>
        <taxon>Ascomycota</taxon>
        <taxon>Pezizomycotina</taxon>
        <taxon>Sordariomycetes</taxon>
        <taxon>Sordariomycetidae</taxon>
        <taxon>Diaporthales</taxon>
        <taxon>Diaporthaceae</taxon>
        <taxon>Diaporthe</taxon>
    </lineage>
</organism>
<comment type="caution">
    <text evidence="2">The sequence shown here is derived from an EMBL/GenBank/DDBJ whole genome shotgun (WGS) entry which is preliminary data.</text>
</comment>
<evidence type="ECO:0000313" key="3">
    <source>
        <dbReference type="Proteomes" id="UP001265746"/>
    </source>
</evidence>
<feature type="compositionally biased region" description="Basic and acidic residues" evidence="1">
    <location>
        <begin position="126"/>
        <end position="139"/>
    </location>
</feature>
<proteinExistence type="predicted"/>
<name>A0AAD9SFY4_PHOAM</name>
<gene>
    <name evidence="2" type="ORF">N8I77_006449</name>
</gene>
<accession>A0AAD9SFY4</accession>
<dbReference type="AlphaFoldDB" id="A0AAD9SFY4"/>
<dbReference type="EMBL" id="JAUJFL010000003">
    <property type="protein sequence ID" value="KAK2607799.1"/>
    <property type="molecule type" value="Genomic_DNA"/>
</dbReference>
<keyword evidence="3" id="KW-1185">Reference proteome</keyword>
<evidence type="ECO:0000313" key="2">
    <source>
        <dbReference type="EMBL" id="KAK2607799.1"/>
    </source>
</evidence>
<reference evidence="2" key="1">
    <citation type="submission" date="2023-06" db="EMBL/GenBank/DDBJ databases">
        <authorList>
            <person name="Noh H."/>
        </authorList>
    </citation>
    <scope>NUCLEOTIDE SEQUENCE</scope>
    <source>
        <strain evidence="2">DUCC20226</strain>
    </source>
</reference>
<evidence type="ECO:0000256" key="1">
    <source>
        <dbReference type="SAM" id="MobiDB-lite"/>
    </source>
</evidence>
<protein>
    <submittedName>
        <fullName evidence="2">Uncharacterized protein</fullName>
    </submittedName>
</protein>
<sequence>MSDPTQSPETPKKGAQLSEKQVKLLATMTQNTIGKVEYNWEKIAAESGYKNVASAKTTFSRLCTQMNGGGSSKSPADKGGAPVAGGPNTPTKVTKRTGKVGSASAKKPRGKKNAPVVDVGEEDTEKSEQVNVKDEKAEAGDEVDAMMSGAL</sequence>
<feature type="region of interest" description="Disordered" evidence="1">
    <location>
        <begin position="63"/>
        <end position="151"/>
    </location>
</feature>